<keyword evidence="3" id="KW-0963">Cytoplasm</keyword>
<dbReference type="PROSITE" id="PS51219">
    <property type="entry name" value="DPCK"/>
    <property type="match status" value="1"/>
</dbReference>
<dbReference type="NCBIfam" id="TIGR00152">
    <property type="entry name" value="dephospho-CoA kinase"/>
    <property type="match status" value="1"/>
</dbReference>
<sequence length="195" mass="20503">MGLTGGIASGKSTVADDLAARGAVVIDADVLAREVVEPGTDGLAAIEARFGPEVIVDGALDRPALGRVVFADPQARRDLEAIIHPAVRRRAAELTAEAGSDAVVVQVIPLLVETGQQDAFDLVVVVDVDPDSQRERLQQRNGFSADEALARIAAQASRADRLAAADVVIDNSGSPAELGPQLDRLWSMLQERRPG</sequence>
<dbReference type="EC" id="2.7.1.24" evidence="3 4"/>
<comment type="function">
    <text evidence="3">Catalyzes the phosphorylation of the 3'-hydroxyl group of dephosphocoenzyme A to form coenzyme A.</text>
</comment>
<dbReference type="CDD" id="cd02022">
    <property type="entry name" value="DPCK"/>
    <property type="match status" value="1"/>
</dbReference>
<comment type="similarity">
    <text evidence="3">Belongs to the CoaE family.</text>
</comment>
<proteinExistence type="inferred from homology"/>
<keyword evidence="3" id="KW-0418">Kinase</keyword>
<evidence type="ECO:0000256" key="3">
    <source>
        <dbReference type="HAMAP-Rule" id="MF_00376"/>
    </source>
</evidence>
<dbReference type="PANTHER" id="PTHR10695">
    <property type="entry name" value="DEPHOSPHO-COA KINASE-RELATED"/>
    <property type="match status" value="1"/>
</dbReference>
<dbReference type="InterPro" id="IPR027417">
    <property type="entry name" value="P-loop_NTPase"/>
</dbReference>
<keyword evidence="3" id="KW-0173">Coenzyme A biosynthesis</keyword>
<protein>
    <recommendedName>
        <fullName evidence="3 4">Dephospho-CoA kinase</fullName>
        <ecNumber evidence="3 4">2.7.1.24</ecNumber>
    </recommendedName>
    <alternativeName>
        <fullName evidence="3">Dephosphocoenzyme A kinase</fullName>
    </alternativeName>
</protein>
<keyword evidence="6" id="KW-1185">Reference proteome</keyword>
<comment type="pathway">
    <text evidence="3">Cofactor biosynthesis; coenzyme A biosynthesis; CoA from (R)-pantothenate: step 5/5.</text>
</comment>
<gene>
    <name evidence="3" type="primary">coaE</name>
    <name evidence="5" type="ORF">GCM10022236_33040</name>
</gene>
<comment type="subcellular location">
    <subcellularLocation>
        <location evidence="3">Cytoplasm</location>
    </subcellularLocation>
</comment>
<name>A0ABP7AA90_9ACTN</name>
<dbReference type="Proteomes" id="UP001501490">
    <property type="component" value="Unassembled WGS sequence"/>
</dbReference>
<keyword evidence="3" id="KW-0808">Transferase</keyword>
<evidence type="ECO:0000256" key="4">
    <source>
        <dbReference type="NCBIfam" id="TIGR00152"/>
    </source>
</evidence>
<evidence type="ECO:0000256" key="1">
    <source>
        <dbReference type="ARBA" id="ARBA00022741"/>
    </source>
</evidence>
<dbReference type="Pfam" id="PF01121">
    <property type="entry name" value="CoaE"/>
    <property type="match status" value="1"/>
</dbReference>
<evidence type="ECO:0000313" key="5">
    <source>
        <dbReference type="EMBL" id="GAA3628108.1"/>
    </source>
</evidence>
<keyword evidence="2 3" id="KW-0067">ATP-binding</keyword>
<comment type="catalytic activity">
    <reaction evidence="3">
        <text>3'-dephospho-CoA + ATP = ADP + CoA + H(+)</text>
        <dbReference type="Rhea" id="RHEA:18245"/>
        <dbReference type="ChEBI" id="CHEBI:15378"/>
        <dbReference type="ChEBI" id="CHEBI:30616"/>
        <dbReference type="ChEBI" id="CHEBI:57287"/>
        <dbReference type="ChEBI" id="CHEBI:57328"/>
        <dbReference type="ChEBI" id="CHEBI:456216"/>
        <dbReference type="EC" id="2.7.1.24"/>
    </reaction>
</comment>
<dbReference type="SUPFAM" id="SSF52540">
    <property type="entry name" value="P-loop containing nucleoside triphosphate hydrolases"/>
    <property type="match status" value="1"/>
</dbReference>
<comment type="caution">
    <text evidence="5">The sequence shown here is derived from an EMBL/GenBank/DDBJ whole genome shotgun (WGS) entry which is preliminary data.</text>
</comment>
<dbReference type="HAMAP" id="MF_00376">
    <property type="entry name" value="Dephospho_CoA_kinase"/>
    <property type="match status" value="1"/>
</dbReference>
<dbReference type="PANTHER" id="PTHR10695:SF46">
    <property type="entry name" value="BIFUNCTIONAL COENZYME A SYNTHASE-RELATED"/>
    <property type="match status" value="1"/>
</dbReference>
<dbReference type="EMBL" id="BAABAB010000022">
    <property type="protein sequence ID" value="GAA3628108.1"/>
    <property type="molecule type" value="Genomic_DNA"/>
</dbReference>
<dbReference type="Gene3D" id="3.40.50.300">
    <property type="entry name" value="P-loop containing nucleotide triphosphate hydrolases"/>
    <property type="match status" value="1"/>
</dbReference>
<organism evidence="5 6">
    <name type="scientific">Microlunatus ginsengisoli</name>
    <dbReference type="NCBI Taxonomy" id="363863"/>
    <lineage>
        <taxon>Bacteria</taxon>
        <taxon>Bacillati</taxon>
        <taxon>Actinomycetota</taxon>
        <taxon>Actinomycetes</taxon>
        <taxon>Propionibacteriales</taxon>
        <taxon>Propionibacteriaceae</taxon>
        <taxon>Microlunatus</taxon>
    </lineage>
</organism>
<accession>A0ABP7AA90</accession>
<reference evidence="6" key="1">
    <citation type="journal article" date="2019" name="Int. J. Syst. Evol. Microbiol.">
        <title>The Global Catalogue of Microorganisms (GCM) 10K type strain sequencing project: providing services to taxonomists for standard genome sequencing and annotation.</title>
        <authorList>
            <consortium name="The Broad Institute Genomics Platform"/>
            <consortium name="The Broad Institute Genome Sequencing Center for Infectious Disease"/>
            <person name="Wu L."/>
            <person name="Ma J."/>
        </authorList>
    </citation>
    <scope>NUCLEOTIDE SEQUENCE [LARGE SCALE GENOMIC DNA]</scope>
    <source>
        <strain evidence="6">JCM 16929</strain>
    </source>
</reference>
<keyword evidence="1 3" id="KW-0547">Nucleotide-binding</keyword>
<evidence type="ECO:0000313" key="6">
    <source>
        <dbReference type="Proteomes" id="UP001501490"/>
    </source>
</evidence>
<dbReference type="NCBIfam" id="NF002879">
    <property type="entry name" value="PRK03333.1"/>
    <property type="match status" value="1"/>
</dbReference>
<evidence type="ECO:0000256" key="2">
    <source>
        <dbReference type="ARBA" id="ARBA00022840"/>
    </source>
</evidence>
<feature type="binding site" evidence="3">
    <location>
        <begin position="8"/>
        <end position="13"/>
    </location>
    <ligand>
        <name>ATP</name>
        <dbReference type="ChEBI" id="CHEBI:30616"/>
    </ligand>
</feature>
<dbReference type="InterPro" id="IPR001977">
    <property type="entry name" value="Depp_CoAkinase"/>
</dbReference>